<feature type="chain" id="PRO_5040284021" description="FAD-binding PCMH-type domain-containing protein" evidence="6">
    <location>
        <begin position="24"/>
        <end position="505"/>
    </location>
</feature>
<dbReference type="PROSITE" id="PS51387">
    <property type="entry name" value="FAD_PCMH"/>
    <property type="match status" value="1"/>
</dbReference>
<comment type="similarity">
    <text evidence="2">Belongs to the oxygen-dependent FAD-linked oxidoreductase family.</text>
</comment>
<keyword evidence="5" id="KW-0560">Oxidoreductase</keyword>
<dbReference type="InterPro" id="IPR050416">
    <property type="entry name" value="FAD-linked_Oxidoreductase"/>
</dbReference>
<sequence>MDSTFSLRRLAVTSLLSASAVLAQNPVDAVTACLDAAGVRNVINTDAEWPTAITQFQRRLGPAAPVAVSFPENEDDIAAALSCARASNVKVSTLGGANSFQGFGFGNPGNLIVNMAAFTSIDYNECSDTVTYGGGIRVGPLMKHIWDNHGTHIPHVRGSIVGVTGSSIGGGYGSTSRHLGTPLDNIVGAKYMLYNGTVVNATEDSDLLWAAKGAGSSFGVILSLTSQTHKPLFESATNFTFNLGRLSTDLAAEALLAVQDFALEEGSPDELALRWSLTGTGTTGTGYYYGDPAAFDDIIAPLVSRWEMITNTTVTIPRTVLPFWNMEVAVAGAGMELPLGGTPASRASYTQSVVTTADKPLSFEQARTLIDSITFNFTRTDMSRSGFLDLWGGISRDIKDSDSAFAHGNNLWLIRVDGNSNSGDNGFPADGLTYMKSLTRPFEASIEAAGTALRAFPNYIDTELTQAEWSQKLFGTANFARLQEIKARIDPEAVFTSHRQSIPLP</sequence>
<evidence type="ECO:0000256" key="4">
    <source>
        <dbReference type="ARBA" id="ARBA00022827"/>
    </source>
</evidence>
<evidence type="ECO:0000313" key="8">
    <source>
        <dbReference type="EMBL" id="KAH6695342.1"/>
    </source>
</evidence>
<evidence type="ECO:0000256" key="3">
    <source>
        <dbReference type="ARBA" id="ARBA00022630"/>
    </source>
</evidence>
<dbReference type="AlphaFoldDB" id="A0A9P9AFJ3"/>
<dbReference type="SUPFAM" id="SSF56176">
    <property type="entry name" value="FAD-binding/transporter-associated domain-like"/>
    <property type="match status" value="1"/>
</dbReference>
<evidence type="ECO:0000259" key="7">
    <source>
        <dbReference type="PROSITE" id="PS51387"/>
    </source>
</evidence>
<dbReference type="EMBL" id="JAGSXJ010000002">
    <property type="protein sequence ID" value="KAH6695342.1"/>
    <property type="molecule type" value="Genomic_DNA"/>
</dbReference>
<dbReference type="Pfam" id="PF01565">
    <property type="entry name" value="FAD_binding_4"/>
    <property type="match status" value="1"/>
</dbReference>
<evidence type="ECO:0000256" key="2">
    <source>
        <dbReference type="ARBA" id="ARBA00005466"/>
    </source>
</evidence>
<protein>
    <recommendedName>
        <fullName evidence="7">FAD-binding PCMH-type domain-containing protein</fullName>
    </recommendedName>
</protein>
<dbReference type="Gene3D" id="3.40.462.20">
    <property type="match status" value="1"/>
</dbReference>
<evidence type="ECO:0000256" key="6">
    <source>
        <dbReference type="SAM" id="SignalP"/>
    </source>
</evidence>
<keyword evidence="3" id="KW-0285">Flavoprotein</keyword>
<dbReference type="Proteomes" id="UP000770015">
    <property type="component" value="Unassembled WGS sequence"/>
</dbReference>
<dbReference type="Pfam" id="PF08031">
    <property type="entry name" value="BBE"/>
    <property type="match status" value="1"/>
</dbReference>
<reference evidence="8" key="1">
    <citation type="journal article" date="2021" name="Nat. Commun.">
        <title>Genetic determinants of endophytism in the Arabidopsis root mycobiome.</title>
        <authorList>
            <person name="Mesny F."/>
            <person name="Miyauchi S."/>
            <person name="Thiergart T."/>
            <person name="Pickel B."/>
            <person name="Atanasova L."/>
            <person name="Karlsson M."/>
            <person name="Huettel B."/>
            <person name="Barry K.W."/>
            <person name="Haridas S."/>
            <person name="Chen C."/>
            <person name="Bauer D."/>
            <person name="Andreopoulos W."/>
            <person name="Pangilinan J."/>
            <person name="LaButti K."/>
            <person name="Riley R."/>
            <person name="Lipzen A."/>
            <person name="Clum A."/>
            <person name="Drula E."/>
            <person name="Henrissat B."/>
            <person name="Kohler A."/>
            <person name="Grigoriev I.V."/>
            <person name="Martin F.M."/>
            <person name="Hacquard S."/>
        </authorList>
    </citation>
    <scope>NUCLEOTIDE SEQUENCE</scope>
    <source>
        <strain evidence="8">MPI-SDFR-AT-0117</strain>
    </source>
</reference>
<name>A0A9P9AFJ3_9PEZI</name>
<dbReference type="PANTHER" id="PTHR42973">
    <property type="entry name" value="BINDING OXIDOREDUCTASE, PUTATIVE (AFU_ORTHOLOGUE AFUA_1G17690)-RELATED"/>
    <property type="match status" value="1"/>
</dbReference>
<evidence type="ECO:0000256" key="5">
    <source>
        <dbReference type="ARBA" id="ARBA00023002"/>
    </source>
</evidence>
<comment type="cofactor">
    <cofactor evidence="1">
        <name>FAD</name>
        <dbReference type="ChEBI" id="CHEBI:57692"/>
    </cofactor>
</comment>
<dbReference type="GO" id="GO:0071949">
    <property type="term" value="F:FAD binding"/>
    <property type="evidence" value="ECO:0007669"/>
    <property type="project" value="InterPro"/>
</dbReference>
<accession>A0A9P9AFJ3</accession>
<dbReference type="Gene3D" id="3.30.465.10">
    <property type="match status" value="1"/>
</dbReference>
<dbReference type="GO" id="GO:0016491">
    <property type="term" value="F:oxidoreductase activity"/>
    <property type="evidence" value="ECO:0007669"/>
    <property type="project" value="UniProtKB-KW"/>
</dbReference>
<organism evidence="8 9">
    <name type="scientific">Plectosphaerella plurivora</name>
    <dbReference type="NCBI Taxonomy" id="936078"/>
    <lineage>
        <taxon>Eukaryota</taxon>
        <taxon>Fungi</taxon>
        <taxon>Dikarya</taxon>
        <taxon>Ascomycota</taxon>
        <taxon>Pezizomycotina</taxon>
        <taxon>Sordariomycetes</taxon>
        <taxon>Hypocreomycetidae</taxon>
        <taxon>Glomerellales</taxon>
        <taxon>Plectosphaerellaceae</taxon>
        <taxon>Plectosphaerella</taxon>
    </lineage>
</organism>
<gene>
    <name evidence="8" type="ORF">F5X68DRAFT_258002</name>
</gene>
<keyword evidence="4" id="KW-0274">FAD</keyword>
<feature type="signal peptide" evidence="6">
    <location>
        <begin position="1"/>
        <end position="23"/>
    </location>
</feature>
<dbReference type="PANTHER" id="PTHR42973:SF39">
    <property type="entry name" value="FAD-BINDING PCMH-TYPE DOMAIN-CONTAINING PROTEIN"/>
    <property type="match status" value="1"/>
</dbReference>
<dbReference type="InterPro" id="IPR012951">
    <property type="entry name" value="BBE"/>
</dbReference>
<dbReference type="OrthoDB" id="407275at2759"/>
<dbReference type="InterPro" id="IPR006094">
    <property type="entry name" value="Oxid_FAD_bind_N"/>
</dbReference>
<feature type="domain" description="FAD-binding PCMH-type" evidence="7">
    <location>
        <begin position="60"/>
        <end position="231"/>
    </location>
</feature>
<evidence type="ECO:0000256" key="1">
    <source>
        <dbReference type="ARBA" id="ARBA00001974"/>
    </source>
</evidence>
<dbReference type="InterPro" id="IPR016169">
    <property type="entry name" value="FAD-bd_PCMH_sub2"/>
</dbReference>
<proteinExistence type="inferred from homology"/>
<keyword evidence="6" id="KW-0732">Signal</keyword>
<keyword evidence="9" id="KW-1185">Reference proteome</keyword>
<dbReference type="InterPro" id="IPR036318">
    <property type="entry name" value="FAD-bd_PCMH-like_sf"/>
</dbReference>
<evidence type="ECO:0000313" key="9">
    <source>
        <dbReference type="Proteomes" id="UP000770015"/>
    </source>
</evidence>
<dbReference type="InterPro" id="IPR016166">
    <property type="entry name" value="FAD-bd_PCMH"/>
</dbReference>
<comment type="caution">
    <text evidence="8">The sequence shown here is derived from an EMBL/GenBank/DDBJ whole genome shotgun (WGS) entry which is preliminary data.</text>
</comment>